<dbReference type="Gene3D" id="1.10.3720.10">
    <property type="entry name" value="MetI-like"/>
    <property type="match status" value="1"/>
</dbReference>
<dbReference type="SUPFAM" id="SSF161098">
    <property type="entry name" value="MetI-like"/>
    <property type="match status" value="1"/>
</dbReference>
<feature type="compositionally biased region" description="Low complexity" evidence="8">
    <location>
        <begin position="250"/>
        <end position="264"/>
    </location>
</feature>
<name>A0AA35CIM0_9FIRM</name>
<evidence type="ECO:0000256" key="5">
    <source>
        <dbReference type="ARBA" id="ARBA00022989"/>
    </source>
</evidence>
<feature type="transmembrane region" description="Helical" evidence="7">
    <location>
        <begin position="66"/>
        <end position="85"/>
    </location>
</feature>
<dbReference type="GO" id="GO:0055085">
    <property type="term" value="P:transmembrane transport"/>
    <property type="evidence" value="ECO:0007669"/>
    <property type="project" value="InterPro"/>
</dbReference>
<proteinExistence type="inferred from homology"/>
<accession>A0AA35CIM0</accession>
<evidence type="ECO:0000256" key="1">
    <source>
        <dbReference type="ARBA" id="ARBA00004651"/>
    </source>
</evidence>
<keyword evidence="11" id="KW-1185">Reference proteome</keyword>
<dbReference type="CDD" id="cd06261">
    <property type="entry name" value="TM_PBP2"/>
    <property type="match status" value="1"/>
</dbReference>
<evidence type="ECO:0000256" key="6">
    <source>
        <dbReference type="ARBA" id="ARBA00023136"/>
    </source>
</evidence>
<feature type="transmembrane region" description="Helical" evidence="7">
    <location>
        <begin position="220"/>
        <end position="240"/>
    </location>
</feature>
<dbReference type="KEGG" id="cmic:caldi_00930"/>
<evidence type="ECO:0000313" key="10">
    <source>
        <dbReference type="EMBL" id="BDG59003.1"/>
    </source>
</evidence>
<feature type="transmembrane region" description="Helical" evidence="7">
    <location>
        <begin position="97"/>
        <end position="122"/>
    </location>
</feature>
<dbReference type="AlphaFoldDB" id="A0AA35CIM0"/>
<dbReference type="PANTHER" id="PTHR30151">
    <property type="entry name" value="ALKANE SULFONATE ABC TRANSPORTER-RELATED, MEMBRANE SUBUNIT"/>
    <property type="match status" value="1"/>
</dbReference>
<sequence>MMPAAARLERWRHVLVLGVLVGVWQVAAMELGGFVVASPAETLRSLGEGLRDGWLPTATWVTLKETVLGYALAVATGVSAGILLGRHRFWGEVFDPLIALVYSIPKVTLYPVFLLLFGLGYASKVAFGWFHGVFPILIFTAAGIRTVRPVYHKLARTLGLSPWQRFYHVEFPAALPAVLTGLRFGFSLTFLGTILGEMFASKHGLGFELMQATTVHVVPRIFALILVMVVLAVLANGLLVRFEGTVTRQGGPSSAARRASPGAPGEVGFRSAS</sequence>
<dbReference type="Pfam" id="PF00528">
    <property type="entry name" value="BPD_transp_1"/>
    <property type="match status" value="1"/>
</dbReference>
<dbReference type="PROSITE" id="PS50928">
    <property type="entry name" value="ABC_TM1"/>
    <property type="match status" value="1"/>
</dbReference>
<dbReference type="InterPro" id="IPR000515">
    <property type="entry name" value="MetI-like"/>
</dbReference>
<dbReference type="Proteomes" id="UP001163687">
    <property type="component" value="Chromosome"/>
</dbReference>
<dbReference type="RefSeq" id="WP_264843124.1">
    <property type="nucleotide sequence ID" value="NZ_AP025628.1"/>
</dbReference>
<comment type="similarity">
    <text evidence="7">Belongs to the binding-protein-dependent transport system permease family.</text>
</comment>
<keyword evidence="2 7" id="KW-0813">Transport</keyword>
<keyword evidence="6 7" id="KW-0472">Membrane</keyword>
<keyword evidence="5 7" id="KW-1133">Transmembrane helix</keyword>
<gene>
    <name evidence="10" type="ORF">caldi_00930</name>
</gene>
<keyword evidence="3" id="KW-1003">Cell membrane</keyword>
<feature type="transmembrane region" description="Helical" evidence="7">
    <location>
        <begin position="128"/>
        <end position="147"/>
    </location>
</feature>
<feature type="transmembrane region" description="Helical" evidence="7">
    <location>
        <begin position="173"/>
        <end position="200"/>
    </location>
</feature>
<feature type="region of interest" description="Disordered" evidence="8">
    <location>
        <begin position="247"/>
        <end position="273"/>
    </location>
</feature>
<keyword evidence="4 7" id="KW-0812">Transmembrane</keyword>
<organism evidence="10 11">
    <name type="scientific">Caldinitratiruptor microaerophilus</name>
    <dbReference type="NCBI Taxonomy" id="671077"/>
    <lineage>
        <taxon>Bacteria</taxon>
        <taxon>Bacillati</taxon>
        <taxon>Bacillota</taxon>
        <taxon>Clostridia</taxon>
        <taxon>Eubacteriales</taxon>
        <taxon>Symbiobacteriaceae</taxon>
        <taxon>Caldinitratiruptor</taxon>
    </lineage>
</organism>
<feature type="domain" description="ABC transmembrane type-1" evidence="9">
    <location>
        <begin position="59"/>
        <end position="239"/>
    </location>
</feature>
<dbReference type="EMBL" id="AP025628">
    <property type="protein sequence ID" value="BDG59003.1"/>
    <property type="molecule type" value="Genomic_DNA"/>
</dbReference>
<reference evidence="10" key="1">
    <citation type="submission" date="2022-03" db="EMBL/GenBank/DDBJ databases">
        <title>Complete genome sequence of Caldinitratiruptor microaerophilus.</title>
        <authorList>
            <person name="Mukaiyama R."/>
            <person name="Nishiyama T."/>
            <person name="Ueda K."/>
        </authorList>
    </citation>
    <scope>NUCLEOTIDE SEQUENCE</scope>
    <source>
        <strain evidence="10">JCM 16183</strain>
    </source>
</reference>
<evidence type="ECO:0000259" key="9">
    <source>
        <dbReference type="PROSITE" id="PS50928"/>
    </source>
</evidence>
<evidence type="ECO:0000256" key="3">
    <source>
        <dbReference type="ARBA" id="ARBA00022475"/>
    </source>
</evidence>
<evidence type="ECO:0000256" key="8">
    <source>
        <dbReference type="SAM" id="MobiDB-lite"/>
    </source>
</evidence>
<dbReference type="InterPro" id="IPR035906">
    <property type="entry name" value="MetI-like_sf"/>
</dbReference>
<dbReference type="GO" id="GO:0005886">
    <property type="term" value="C:plasma membrane"/>
    <property type="evidence" value="ECO:0007669"/>
    <property type="project" value="UniProtKB-SubCell"/>
</dbReference>
<comment type="subcellular location">
    <subcellularLocation>
        <location evidence="1 7">Cell membrane</location>
        <topology evidence="1 7">Multi-pass membrane protein</topology>
    </subcellularLocation>
</comment>
<evidence type="ECO:0000256" key="4">
    <source>
        <dbReference type="ARBA" id="ARBA00022692"/>
    </source>
</evidence>
<evidence type="ECO:0000256" key="7">
    <source>
        <dbReference type="RuleBase" id="RU363032"/>
    </source>
</evidence>
<evidence type="ECO:0000256" key="2">
    <source>
        <dbReference type="ARBA" id="ARBA00022448"/>
    </source>
</evidence>
<protein>
    <submittedName>
        <fullName evidence="10">ABC transporter</fullName>
    </submittedName>
</protein>
<evidence type="ECO:0000313" key="11">
    <source>
        <dbReference type="Proteomes" id="UP001163687"/>
    </source>
</evidence>
<dbReference type="PANTHER" id="PTHR30151:SF0">
    <property type="entry name" value="ABC TRANSPORTER PERMEASE PROTEIN MJ0413-RELATED"/>
    <property type="match status" value="1"/>
</dbReference>